<keyword evidence="1" id="KW-1133">Transmembrane helix</keyword>
<keyword evidence="1" id="KW-0812">Transmembrane</keyword>
<sequence>MSSSNTALFSSHPPQTQVLLHSSLRYAQIASMVVPPIYLVRTLILRRRPFSVRGLMHTSILWTGVGAVAGAGLGYGESAVRDRLIRIKADTQQTRSNDYSIISAALSGMLIPALFLRRAPLPSLVLGGASIGLGIGVWAHLGERLGKGQKVKVEDVTGEVPGVGDVVKKT</sequence>
<dbReference type="VEuPathDB" id="FungiDB:I302_08074"/>
<dbReference type="RefSeq" id="XP_019043496.1">
    <property type="nucleotide sequence ID" value="XM_019194660.1"/>
</dbReference>
<dbReference type="KEGG" id="kbi:30212473"/>
<protein>
    <submittedName>
        <fullName evidence="2">Uncharacterized protein</fullName>
    </submittedName>
</protein>
<dbReference type="EMBL" id="CP144548">
    <property type="protein sequence ID" value="WVW86878.1"/>
    <property type="molecule type" value="Genomic_DNA"/>
</dbReference>
<reference evidence="3" key="2">
    <citation type="submission" date="2013-07" db="EMBL/GenBank/DDBJ databases">
        <authorList>
            <consortium name="The Broad Institute Genome Sequencing Platform"/>
            <person name="Cuomo C."/>
            <person name="Litvintseva A."/>
            <person name="Chen Y."/>
            <person name="Heitman J."/>
            <person name="Sun S."/>
            <person name="Springer D."/>
            <person name="Dromer F."/>
            <person name="Young S.K."/>
            <person name="Zeng Q."/>
            <person name="Gargeya S."/>
            <person name="Fitzgerald M."/>
            <person name="Abouelleil A."/>
            <person name="Alvarado L."/>
            <person name="Berlin A.M."/>
            <person name="Chapman S.B."/>
            <person name="Dewar J."/>
            <person name="Goldberg J."/>
            <person name="Griggs A."/>
            <person name="Gujja S."/>
            <person name="Hansen M."/>
            <person name="Howarth C."/>
            <person name="Imamovic A."/>
            <person name="Larimer J."/>
            <person name="McCowan C."/>
            <person name="Murphy C."/>
            <person name="Pearson M."/>
            <person name="Priest M."/>
            <person name="Roberts A."/>
            <person name="Saif S."/>
            <person name="Shea T."/>
            <person name="Sykes S."/>
            <person name="Wortman J."/>
            <person name="Nusbaum C."/>
            <person name="Birren B."/>
        </authorList>
    </citation>
    <scope>NUCLEOTIDE SEQUENCE</scope>
    <source>
        <strain evidence="3">CBS 10118</strain>
    </source>
</reference>
<gene>
    <name evidence="2" type="ORF">I302_08074</name>
    <name evidence="3" type="ORF">I302_108933</name>
</gene>
<keyword evidence="4" id="KW-1185">Reference proteome</keyword>
<evidence type="ECO:0000313" key="3">
    <source>
        <dbReference type="EMBL" id="WVW86878.1"/>
    </source>
</evidence>
<name>A0A1B9FUI8_9TREE</name>
<evidence type="ECO:0000313" key="4">
    <source>
        <dbReference type="Proteomes" id="UP000092730"/>
    </source>
</evidence>
<reference evidence="2" key="3">
    <citation type="submission" date="2014-01" db="EMBL/GenBank/DDBJ databases">
        <title>Evolution of pathogenesis and genome organization in the Tremellales.</title>
        <authorList>
            <person name="Cuomo C."/>
            <person name="Litvintseva A."/>
            <person name="Heitman J."/>
            <person name="Chen Y."/>
            <person name="Sun S."/>
            <person name="Springer D."/>
            <person name="Dromer F."/>
            <person name="Young S."/>
            <person name="Zeng Q."/>
            <person name="Chapman S."/>
            <person name="Gujja S."/>
            <person name="Saif S."/>
            <person name="Birren B."/>
        </authorList>
    </citation>
    <scope>NUCLEOTIDE SEQUENCE</scope>
    <source>
        <strain evidence="2">CBS 10118</strain>
    </source>
</reference>
<evidence type="ECO:0000313" key="2">
    <source>
        <dbReference type="EMBL" id="OCF22426.1"/>
    </source>
</evidence>
<feature type="transmembrane region" description="Helical" evidence="1">
    <location>
        <begin position="97"/>
        <end position="115"/>
    </location>
</feature>
<reference evidence="3" key="4">
    <citation type="submission" date="2024-02" db="EMBL/GenBank/DDBJ databases">
        <title>Comparative genomics of Cryptococcus and Kwoniella reveals pathogenesis evolution and contrasting modes of karyotype evolution via chromosome fusion or intercentromeric recombination.</title>
        <authorList>
            <person name="Coelho M.A."/>
            <person name="David-Palma M."/>
            <person name="Shea T."/>
            <person name="Bowers K."/>
            <person name="McGinley-Smith S."/>
            <person name="Mohammad A.W."/>
            <person name="Gnirke A."/>
            <person name="Yurkov A.M."/>
            <person name="Nowrousian M."/>
            <person name="Sun S."/>
            <person name="Cuomo C.A."/>
            <person name="Heitman J."/>
        </authorList>
    </citation>
    <scope>NUCLEOTIDE SEQUENCE</scope>
    <source>
        <strain evidence="3">CBS 10118</strain>
    </source>
</reference>
<evidence type="ECO:0000256" key="1">
    <source>
        <dbReference type="SAM" id="Phobius"/>
    </source>
</evidence>
<feature type="transmembrane region" description="Helical" evidence="1">
    <location>
        <begin position="121"/>
        <end position="141"/>
    </location>
</feature>
<feature type="transmembrane region" description="Helical" evidence="1">
    <location>
        <begin position="55"/>
        <end position="76"/>
    </location>
</feature>
<dbReference type="AlphaFoldDB" id="A0A1B9FUI8"/>
<accession>A0A1B9FUI8</accession>
<dbReference type="Proteomes" id="UP000092730">
    <property type="component" value="Chromosome 8"/>
</dbReference>
<dbReference type="OrthoDB" id="2524788at2759"/>
<dbReference type="GeneID" id="30212473"/>
<dbReference type="EMBL" id="KI894025">
    <property type="protein sequence ID" value="OCF22426.1"/>
    <property type="molecule type" value="Genomic_DNA"/>
</dbReference>
<reference evidence="2" key="1">
    <citation type="submission" date="2013-07" db="EMBL/GenBank/DDBJ databases">
        <title>The Genome Sequence of Cryptococcus bestiolae CBS10118.</title>
        <authorList>
            <consortium name="The Broad Institute Genome Sequencing Platform"/>
            <person name="Cuomo C."/>
            <person name="Litvintseva A."/>
            <person name="Chen Y."/>
            <person name="Heitman J."/>
            <person name="Sun S."/>
            <person name="Springer D."/>
            <person name="Dromer F."/>
            <person name="Young S.K."/>
            <person name="Zeng Q."/>
            <person name="Gargeya S."/>
            <person name="Fitzgerald M."/>
            <person name="Abouelleil A."/>
            <person name="Alvarado L."/>
            <person name="Berlin A.M."/>
            <person name="Chapman S.B."/>
            <person name="Dewar J."/>
            <person name="Goldberg J."/>
            <person name="Griggs A."/>
            <person name="Gujja S."/>
            <person name="Hansen M."/>
            <person name="Howarth C."/>
            <person name="Imamovic A."/>
            <person name="Larimer J."/>
            <person name="McCowan C."/>
            <person name="Murphy C."/>
            <person name="Pearson M."/>
            <person name="Priest M."/>
            <person name="Roberts A."/>
            <person name="Saif S."/>
            <person name="Shea T."/>
            <person name="Sykes S."/>
            <person name="Wortman J."/>
            <person name="Nusbaum C."/>
            <person name="Birren B."/>
        </authorList>
    </citation>
    <scope>NUCLEOTIDE SEQUENCE [LARGE SCALE GENOMIC DNA]</scope>
    <source>
        <strain evidence="2">CBS 10118</strain>
    </source>
</reference>
<keyword evidence="1" id="KW-0472">Membrane</keyword>
<organism evidence="2">
    <name type="scientific">Kwoniella bestiolae CBS 10118</name>
    <dbReference type="NCBI Taxonomy" id="1296100"/>
    <lineage>
        <taxon>Eukaryota</taxon>
        <taxon>Fungi</taxon>
        <taxon>Dikarya</taxon>
        <taxon>Basidiomycota</taxon>
        <taxon>Agaricomycotina</taxon>
        <taxon>Tremellomycetes</taxon>
        <taxon>Tremellales</taxon>
        <taxon>Cryptococcaceae</taxon>
        <taxon>Kwoniella</taxon>
    </lineage>
</organism>
<proteinExistence type="predicted"/>